<proteinExistence type="predicted"/>
<evidence type="ECO:0000313" key="1">
    <source>
        <dbReference type="EMBL" id="KAK5064048.1"/>
    </source>
</evidence>
<gene>
    <name evidence="1" type="ORF">LTR69_003816</name>
</gene>
<reference evidence="1 2" key="1">
    <citation type="submission" date="2023-08" db="EMBL/GenBank/DDBJ databases">
        <title>Black Yeasts Isolated from many extreme environments.</title>
        <authorList>
            <person name="Coleine C."/>
            <person name="Stajich J.E."/>
            <person name="Selbmann L."/>
        </authorList>
    </citation>
    <scope>NUCLEOTIDE SEQUENCE [LARGE SCALE GENOMIC DNA]</scope>
    <source>
        <strain evidence="1 2">CCFEE 6328</strain>
    </source>
</reference>
<dbReference type="EMBL" id="JAVRRF010000006">
    <property type="protein sequence ID" value="KAK5064048.1"/>
    <property type="molecule type" value="Genomic_DNA"/>
</dbReference>
<organism evidence="1 2">
    <name type="scientific">Exophiala sideris</name>
    <dbReference type="NCBI Taxonomy" id="1016849"/>
    <lineage>
        <taxon>Eukaryota</taxon>
        <taxon>Fungi</taxon>
        <taxon>Dikarya</taxon>
        <taxon>Ascomycota</taxon>
        <taxon>Pezizomycotina</taxon>
        <taxon>Eurotiomycetes</taxon>
        <taxon>Chaetothyriomycetidae</taxon>
        <taxon>Chaetothyriales</taxon>
        <taxon>Herpotrichiellaceae</taxon>
        <taxon>Exophiala</taxon>
    </lineage>
</organism>
<protein>
    <submittedName>
        <fullName evidence="1">Uncharacterized protein</fullName>
    </submittedName>
</protein>
<evidence type="ECO:0000313" key="2">
    <source>
        <dbReference type="Proteomes" id="UP001345691"/>
    </source>
</evidence>
<name>A0ABR0JH63_9EURO</name>
<accession>A0ABR0JH63</accession>
<comment type="caution">
    <text evidence="1">The sequence shown here is derived from an EMBL/GenBank/DDBJ whole genome shotgun (WGS) entry which is preliminary data.</text>
</comment>
<sequence>MSFEGEDLNFADVYDFTRARRVKKMEQKIIRALATKFCKDVQAARRKKRTRSPLVTYKRCKTTKVEKRTKSNTTTIKRSANSSTTWVRKKRYAVTRVTEKGKVKPKAGMIKTRVQELMQQVMVEERG</sequence>
<keyword evidence="2" id="KW-1185">Reference proteome</keyword>
<dbReference type="Proteomes" id="UP001345691">
    <property type="component" value="Unassembled WGS sequence"/>
</dbReference>